<evidence type="ECO:0000259" key="2">
    <source>
        <dbReference type="Pfam" id="PF04773"/>
    </source>
</evidence>
<keyword evidence="1" id="KW-0812">Transmembrane</keyword>
<reference evidence="8 12" key="4">
    <citation type="journal article" date="2019" name="Science, e1252229">
        <title>Invertible promoters mediate bacterial phase variation, antibiotic resistance, and host adaptation in the gut.</title>
        <authorList>
            <person name="Jiang X."/>
            <person name="Hall A.B."/>
            <person name="Arthur T.D."/>
            <person name="Plichta D.R."/>
            <person name="Covington C.T."/>
            <person name="Poyet M."/>
            <person name="Crothers J."/>
            <person name="Moses P.L."/>
            <person name="Tolonen A.C."/>
            <person name="Vlamakis H."/>
            <person name="Alm E.J."/>
            <person name="Xavier R.J."/>
        </authorList>
    </citation>
    <scope>NUCLEOTIDE SEQUENCE [LARGE SCALE GENOMIC DNA]</scope>
    <source>
        <strain evidence="8">Bj_0095</strain>
        <strain evidence="12">bj_0095</strain>
    </source>
</reference>
<protein>
    <submittedName>
        <fullName evidence="4">DUF4974 domain-containing protein</fullName>
    </submittedName>
    <submittedName>
        <fullName evidence="9">Fe2+-dicitrate sensor, membrane component</fullName>
    </submittedName>
    <submittedName>
        <fullName evidence="6">FecR protein</fullName>
    </submittedName>
</protein>
<evidence type="ECO:0000259" key="3">
    <source>
        <dbReference type="Pfam" id="PF16344"/>
    </source>
</evidence>
<evidence type="ECO:0000313" key="12">
    <source>
        <dbReference type="Proteomes" id="UP000291917"/>
    </source>
</evidence>
<dbReference type="KEGG" id="beg:INE88_00549"/>
<dbReference type="InterPro" id="IPR012373">
    <property type="entry name" value="Ferrdict_sens_TM"/>
</dbReference>
<evidence type="ECO:0000313" key="9">
    <source>
        <dbReference type="EMBL" id="SUV29794.1"/>
    </source>
</evidence>
<keyword evidence="13" id="KW-1185">Reference proteome</keyword>
<dbReference type="RefSeq" id="WP_004290337.1">
    <property type="nucleotide sequence ID" value="NZ_CABKNQ010000018.1"/>
</dbReference>
<evidence type="ECO:0000313" key="6">
    <source>
        <dbReference type="EMBL" id="QUT43767.1"/>
    </source>
</evidence>
<evidence type="ECO:0000313" key="13">
    <source>
        <dbReference type="Proteomes" id="UP000335496"/>
    </source>
</evidence>
<evidence type="ECO:0000313" key="7">
    <source>
        <dbReference type="EMBL" id="RHF06900.1"/>
    </source>
</evidence>
<dbReference type="PIRSF" id="PIRSF018266">
    <property type="entry name" value="FecR"/>
    <property type="match status" value="1"/>
</dbReference>
<dbReference type="GO" id="GO:0016989">
    <property type="term" value="F:sigma factor antagonist activity"/>
    <property type="evidence" value="ECO:0007669"/>
    <property type="project" value="TreeGrafter"/>
</dbReference>
<feature type="transmembrane region" description="Helical" evidence="1">
    <location>
        <begin position="91"/>
        <end position="112"/>
    </location>
</feature>
<evidence type="ECO:0000313" key="11">
    <source>
        <dbReference type="Proteomes" id="UP000283538"/>
    </source>
</evidence>
<reference evidence="9 10" key="1">
    <citation type="submission" date="2018-06" db="EMBL/GenBank/DDBJ databases">
        <authorList>
            <consortium name="Pathogen Informatics"/>
            <person name="Doyle S."/>
        </authorList>
    </citation>
    <scope>NUCLEOTIDE SEQUENCE [LARGE SCALE GENOMIC DNA]</scope>
    <source>
        <strain evidence="9 10">NCTC11155</strain>
    </source>
</reference>
<organism evidence="9 10">
    <name type="scientific">Bacteroides eggerthii</name>
    <dbReference type="NCBI Taxonomy" id="28111"/>
    <lineage>
        <taxon>Bacteria</taxon>
        <taxon>Pseudomonadati</taxon>
        <taxon>Bacteroidota</taxon>
        <taxon>Bacteroidia</taxon>
        <taxon>Bacteroidales</taxon>
        <taxon>Bacteroidaceae</taxon>
        <taxon>Bacteroides</taxon>
    </lineage>
</organism>
<dbReference type="Proteomes" id="UP000520291">
    <property type="component" value="Unassembled WGS sequence"/>
</dbReference>
<feature type="domain" description="Protein FecR C-terminal" evidence="3">
    <location>
        <begin position="261"/>
        <end position="328"/>
    </location>
</feature>
<dbReference type="Gene3D" id="3.55.50.30">
    <property type="match status" value="1"/>
</dbReference>
<reference evidence="4 13" key="3">
    <citation type="journal article" date="2019" name="Nat. Med.">
        <title>A library of human gut bacterial isolates paired with longitudinal multiomics data enables mechanistic microbiome research.</title>
        <authorList>
            <person name="Poyet M."/>
            <person name="Groussin M."/>
            <person name="Gibbons S.M."/>
            <person name="Avila-Pacheco J."/>
            <person name="Jiang X."/>
            <person name="Kearney S.M."/>
            <person name="Perrotta A.R."/>
            <person name="Berdy B."/>
            <person name="Zhao S."/>
            <person name="Lieberman T.D."/>
            <person name="Swanson P.K."/>
            <person name="Smith M."/>
            <person name="Roesemann S."/>
            <person name="Alexander J.E."/>
            <person name="Rich S.A."/>
            <person name="Livny J."/>
            <person name="Vlamakis H."/>
            <person name="Clish C."/>
            <person name="Bullock K."/>
            <person name="Deik A."/>
            <person name="Scott J."/>
            <person name="Pierce K.A."/>
            <person name="Xavier R.J."/>
            <person name="Alm E.J."/>
        </authorList>
    </citation>
    <scope>NUCLEOTIDE SEQUENCE [LARGE SCALE GENOMIC DNA]</scope>
    <source>
        <strain evidence="4 13">BIOML-A1</strain>
    </source>
</reference>
<dbReference type="Proteomes" id="UP000291917">
    <property type="component" value="Unassembled WGS sequence"/>
</dbReference>
<keyword evidence="1" id="KW-1133">Transmembrane helix</keyword>
<dbReference type="EMBL" id="VVZX01000014">
    <property type="protein sequence ID" value="KAA5273414.1"/>
    <property type="molecule type" value="Genomic_DNA"/>
</dbReference>
<reference evidence="5 14" key="5">
    <citation type="submission" date="2020-04" db="EMBL/GenBank/DDBJ databases">
        <authorList>
            <person name="Hitch T.C.A."/>
            <person name="Wylensek D."/>
            <person name="Clavel T."/>
        </authorList>
    </citation>
    <scope>NUCLEOTIDE SEQUENCE [LARGE SCALE GENOMIC DNA]</scope>
    <source>
        <strain evidence="5 14">WCA3-601-WT-5E</strain>
    </source>
</reference>
<evidence type="ECO:0000313" key="4">
    <source>
        <dbReference type="EMBL" id="KAA5273414.1"/>
    </source>
</evidence>
<reference evidence="7 11" key="2">
    <citation type="submission" date="2018-08" db="EMBL/GenBank/DDBJ databases">
        <title>A genome reference for cultivated species of the human gut microbiota.</title>
        <authorList>
            <person name="Zou Y."/>
            <person name="Xue W."/>
            <person name="Luo G."/>
        </authorList>
    </citation>
    <scope>NUCLEOTIDE SEQUENCE [LARGE SCALE GENOMIC DNA]</scope>
    <source>
        <strain evidence="7 11">AM26-26AC</strain>
    </source>
</reference>
<dbReference type="Proteomes" id="UP000335496">
    <property type="component" value="Unassembled WGS sequence"/>
</dbReference>
<dbReference type="FunFam" id="2.60.120.1440:FF:000001">
    <property type="entry name" value="Putative anti-sigma factor"/>
    <property type="match status" value="1"/>
</dbReference>
<evidence type="ECO:0000313" key="10">
    <source>
        <dbReference type="Proteomes" id="UP000254424"/>
    </source>
</evidence>
<proteinExistence type="predicted"/>
<dbReference type="AlphaFoldDB" id="A0A380YM58"/>
<dbReference type="EMBL" id="QSLA01000014">
    <property type="protein sequence ID" value="RHF06900.1"/>
    <property type="molecule type" value="Genomic_DNA"/>
</dbReference>
<dbReference type="Gene3D" id="2.60.120.1440">
    <property type="match status" value="1"/>
</dbReference>
<gene>
    <name evidence="7" type="ORF">DW701_12745</name>
    <name evidence="8" type="ORF">EAJ03_10470</name>
    <name evidence="4" type="ORF">F2Z23_11055</name>
    <name evidence="5" type="ORF">HF841_14090</name>
    <name evidence="6" type="ORF">INE88_00549</name>
    <name evidence="9" type="ORF">NCTC11155_01785</name>
</gene>
<dbReference type="PANTHER" id="PTHR30273:SF2">
    <property type="entry name" value="PROTEIN FECR"/>
    <property type="match status" value="1"/>
</dbReference>
<evidence type="ECO:0000313" key="14">
    <source>
        <dbReference type="Proteomes" id="UP000520291"/>
    </source>
</evidence>
<dbReference type="Proteomes" id="UP000254424">
    <property type="component" value="Unassembled WGS sequence"/>
</dbReference>
<dbReference type="InterPro" id="IPR032508">
    <property type="entry name" value="FecR_C"/>
</dbReference>
<keyword evidence="1" id="KW-0472">Membrane</keyword>
<dbReference type="STRING" id="483216.BACEGG_02030"/>
<dbReference type="Pfam" id="PF04773">
    <property type="entry name" value="FecR"/>
    <property type="match status" value="1"/>
</dbReference>
<reference evidence="6" key="6">
    <citation type="journal article" date="2021" name="PLoS Genet.">
        <title>Mobile Type VI secretion system loci of the gut Bacteroidales display extensive intra-ecosystem transfer, multi-species spread and geographical clustering.</title>
        <authorList>
            <person name="Garcia-Bayona L."/>
            <person name="Coyne M.J."/>
            <person name="Comstock L.E."/>
        </authorList>
    </citation>
    <scope>NUCLEOTIDE SEQUENCE</scope>
    <source>
        <strain evidence="6">CL11T00C20</strain>
    </source>
</reference>
<dbReference type="Pfam" id="PF16344">
    <property type="entry name" value="FecR_C"/>
    <property type="match status" value="1"/>
</dbReference>
<dbReference type="EMBL" id="UFSX01000001">
    <property type="protein sequence ID" value="SUV29794.1"/>
    <property type="molecule type" value="Genomic_DNA"/>
</dbReference>
<dbReference type="EMBL" id="RCXL01000015">
    <property type="protein sequence ID" value="RYT73085.1"/>
    <property type="molecule type" value="Genomic_DNA"/>
</dbReference>
<dbReference type="OrthoDB" id="1082779at2"/>
<evidence type="ECO:0000313" key="5">
    <source>
        <dbReference type="EMBL" id="NME87135.1"/>
    </source>
</evidence>
<dbReference type="EMBL" id="CP072227">
    <property type="protein sequence ID" value="QUT43767.1"/>
    <property type="molecule type" value="Genomic_DNA"/>
</dbReference>
<dbReference type="Proteomes" id="UP000283538">
    <property type="component" value="Unassembled WGS sequence"/>
</dbReference>
<sequence>MKEVETDMREAAVRYFEGCLSAQDEERLYRFIQESGGNYSLFKEWERQWLETSVANERTEFEWEKLQARLHTRKAVTPMLLPGVGAFWRKIAAVVAIVILTAGATLGIGYTVTCLQPETYFTLEVPFGEKSKITLSDGTNVWLNSGSKLIYSNRFDKENRVVKLEGEGYFEVTRHEGIPFKVETPAYAVLVKGTKFNVSAYSGDPYVTTTLLEGKVELLHEKNIYKIVPGESMRLNVATGRLQKTKVDATHSTAWLKNQVEFERITLKELAMKLSRQYNVQIRIASEALGSKAFRISLRNRETIGEVMKALQEIMPVTIEYKEDNIYIKE</sequence>
<dbReference type="Proteomes" id="UP000679226">
    <property type="component" value="Chromosome"/>
</dbReference>
<evidence type="ECO:0000313" key="8">
    <source>
        <dbReference type="EMBL" id="RYT73085.1"/>
    </source>
</evidence>
<name>A0A380YM58_9BACE</name>
<dbReference type="GeneID" id="93071679"/>
<dbReference type="InterPro" id="IPR006860">
    <property type="entry name" value="FecR"/>
</dbReference>
<evidence type="ECO:0000256" key="1">
    <source>
        <dbReference type="SAM" id="Phobius"/>
    </source>
</evidence>
<dbReference type="EMBL" id="JABAGL010000019">
    <property type="protein sequence ID" value="NME87135.1"/>
    <property type="molecule type" value="Genomic_DNA"/>
</dbReference>
<accession>A0A380YM58</accession>
<feature type="domain" description="FecR protein" evidence="2">
    <location>
        <begin position="123"/>
        <end position="217"/>
    </location>
</feature>
<dbReference type="PANTHER" id="PTHR30273">
    <property type="entry name" value="PERIPLASMIC SIGNAL SENSOR AND SIGMA FACTOR ACTIVATOR FECR-RELATED"/>
    <property type="match status" value="1"/>
</dbReference>